<dbReference type="AlphaFoldDB" id="A0A9D2J7R5"/>
<dbReference type="EMBL" id="DXBR01000028">
    <property type="protein sequence ID" value="HIZ38769.1"/>
    <property type="molecule type" value="Genomic_DNA"/>
</dbReference>
<proteinExistence type="predicted"/>
<reference evidence="1" key="1">
    <citation type="journal article" date="2021" name="PeerJ">
        <title>Extensive microbial diversity within the chicken gut microbiome revealed by metagenomics and culture.</title>
        <authorList>
            <person name="Gilroy R."/>
            <person name="Ravi A."/>
            <person name="Getino M."/>
            <person name="Pursley I."/>
            <person name="Horton D.L."/>
            <person name="Alikhan N.F."/>
            <person name="Baker D."/>
            <person name="Gharbi K."/>
            <person name="Hall N."/>
            <person name="Watson M."/>
            <person name="Adriaenssens E.M."/>
            <person name="Foster-Nyarko E."/>
            <person name="Jarju S."/>
            <person name="Secka A."/>
            <person name="Antonio M."/>
            <person name="Oren A."/>
            <person name="Chaudhuri R.R."/>
            <person name="La Ragione R."/>
            <person name="Hildebrand F."/>
            <person name="Pallen M.J."/>
        </authorList>
    </citation>
    <scope>NUCLEOTIDE SEQUENCE</scope>
    <source>
        <strain evidence="1">CHK179-28034</strain>
    </source>
</reference>
<organism evidence="1 2">
    <name type="scientific">Candidatus Anaerobutyricum stercoris</name>
    <dbReference type="NCBI Taxonomy" id="2838457"/>
    <lineage>
        <taxon>Bacteria</taxon>
        <taxon>Bacillati</taxon>
        <taxon>Bacillota</taxon>
        <taxon>Clostridia</taxon>
        <taxon>Lachnospirales</taxon>
        <taxon>Lachnospiraceae</taxon>
        <taxon>Anaerobutyricum</taxon>
    </lineage>
</organism>
<gene>
    <name evidence="1" type="ORF">H9968_02415</name>
</gene>
<protein>
    <submittedName>
        <fullName evidence="1">Uncharacterized protein</fullName>
    </submittedName>
</protein>
<accession>A0A9D2J7R5</accession>
<dbReference type="Proteomes" id="UP000824049">
    <property type="component" value="Unassembled WGS sequence"/>
</dbReference>
<evidence type="ECO:0000313" key="2">
    <source>
        <dbReference type="Proteomes" id="UP000824049"/>
    </source>
</evidence>
<reference evidence="1" key="2">
    <citation type="submission" date="2021-04" db="EMBL/GenBank/DDBJ databases">
        <authorList>
            <person name="Gilroy R."/>
        </authorList>
    </citation>
    <scope>NUCLEOTIDE SEQUENCE</scope>
    <source>
        <strain evidence="1">CHK179-28034</strain>
    </source>
</reference>
<name>A0A9D2J7R5_9FIRM</name>
<sequence>MKEDSSYAEETKSRKSCGTPAKTSALLFLDVLCTYFEEEQILDKEQIKLFRKQWMAEEM</sequence>
<evidence type="ECO:0000313" key="1">
    <source>
        <dbReference type="EMBL" id="HIZ38769.1"/>
    </source>
</evidence>
<comment type="caution">
    <text evidence="1">The sequence shown here is derived from an EMBL/GenBank/DDBJ whole genome shotgun (WGS) entry which is preliminary data.</text>
</comment>